<organism evidence="1 2">
    <name type="scientific">Gracilibacillus orientalis</name>
    <dbReference type="NCBI Taxonomy" id="334253"/>
    <lineage>
        <taxon>Bacteria</taxon>
        <taxon>Bacillati</taxon>
        <taxon>Bacillota</taxon>
        <taxon>Bacilli</taxon>
        <taxon>Bacillales</taxon>
        <taxon>Bacillaceae</taxon>
        <taxon>Gracilibacillus</taxon>
    </lineage>
</organism>
<reference evidence="2" key="1">
    <citation type="submission" date="2016-10" db="EMBL/GenBank/DDBJ databases">
        <authorList>
            <person name="Varghese N."/>
            <person name="Submissions S."/>
        </authorList>
    </citation>
    <scope>NUCLEOTIDE SEQUENCE [LARGE SCALE GENOMIC DNA]</scope>
    <source>
        <strain evidence="2">CGMCC 1.4250</strain>
    </source>
</reference>
<proteinExistence type="predicted"/>
<dbReference type="EMBL" id="FOTR01000003">
    <property type="protein sequence ID" value="SFL71153.1"/>
    <property type="molecule type" value="Genomic_DNA"/>
</dbReference>
<dbReference type="AlphaFoldDB" id="A0A1I4JY33"/>
<evidence type="ECO:0000313" key="2">
    <source>
        <dbReference type="Proteomes" id="UP000198565"/>
    </source>
</evidence>
<protein>
    <submittedName>
        <fullName evidence="1">Uncharacterized protein</fullName>
    </submittedName>
</protein>
<keyword evidence="2" id="KW-1185">Reference proteome</keyword>
<dbReference type="Proteomes" id="UP000198565">
    <property type="component" value="Unassembled WGS sequence"/>
</dbReference>
<gene>
    <name evidence="1" type="ORF">SAMN04487943_103227</name>
</gene>
<accession>A0A1I4JY33</accession>
<name>A0A1I4JY33_9BACI</name>
<sequence length="48" mass="5412">MELIMKLLLFAILYVVIETAVRQGINTSVIGKYVKQDVTKASKQDLDD</sequence>
<dbReference type="STRING" id="334253.SAMN04487943_103227"/>
<evidence type="ECO:0000313" key="1">
    <source>
        <dbReference type="EMBL" id="SFL71153.1"/>
    </source>
</evidence>